<gene>
    <name evidence="2" type="ORF">KY465_15870</name>
</gene>
<comment type="caution">
    <text evidence="2">The sequence shown here is derived from an EMBL/GenBank/DDBJ whole genome shotgun (WGS) entry which is preliminary data.</text>
</comment>
<feature type="transmembrane region" description="Helical" evidence="1">
    <location>
        <begin position="113"/>
        <end position="132"/>
    </location>
</feature>
<sequence>MYGVDDDQTSAVDSGLLDRLYLIFRRIVAVGCLLSALFYWSRLIGLSAEGQFRFDLLPAYWQTAAAGLSVLFPIAALGLWVGAAWGGVIWFLAAGTEVIMYYFMADLFGSRPLVVIAYALVVVVYIAFRLAYFLHERERARNVTPDSL</sequence>
<reference evidence="2" key="1">
    <citation type="submission" date="2021-07" db="EMBL/GenBank/DDBJ databases">
        <title>Pseudohoeflea marina sp. nov. a polyhydroxyalcanoate-producing bacterium.</title>
        <authorList>
            <person name="Zheng W."/>
            <person name="Yu S."/>
            <person name="Huang Y."/>
        </authorList>
    </citation>
    <scope>NUCLEOTIDE SEQUENCE</scope>
    <source>
        <strain evidence="2">DP4N28-3</strain>
    </source>
</reference>
<evidence type="ECO:0000256" key="1">
    <source>
        <dbReference type="SAM" id="Phobius"/>
    </source>
</evidence>
<feature type="transmembrane region" description="Helical" evidence="1">
    <location>
        <begin position="60"/>
        <end position="93"/>
    </location>
</feature>
<organism evidence="2 3">
    <name type="scientific">Pseudohoeflea coraliihabitans</name>
    <dbReference type="NCBI Taxonomy" id="2860393"/>
    <lineage>
        <taxon>Bacteria</taxon>
        <taxon>Pseudomonadati</taxon>
        <taxon>Pseudomonadota</taxon>
        <taxon>Alphaproteobacteria</taxon>
        <taxon>Hyphomicrobiales</taxon>
        <taxon>Rhizobiaceae</taxon>
        <taxon>Pseudohoeflea</taxon>
    </lineage>
</organism>
<name>A0ABS6WSZ9_9HYPH</name>
<keyword evidence="1" id="KW-0812">Transmembrane</keyword>
<keyword evidence="1" id="KW-0472">Membrane</keyword>
<accession>A0ABS6WSZ9</accession>
<feature type="transmembrane region" description="Helical" evidence="1">
    <location>
        <begin position="20"/>
        <end position="40"/>
    </location>
</feature>
<evidence type="ECO:0000313" key="2">
    <source>
        <dbReference type="EMBL" id="MBW3098763.1"/>
    </source>
</evidence>
<evidence type="ECO:0000313" key="3">
    <source>
        <dbReference type="Proteomes" id="UP001430804"/>
    </source>
</evidence>
<keyword evidence="1" id="KW-1133">Transmembrane helix</keyword>
<dbReference type="InterPro" id="IPR046161">
    <property type="entry name" value="DUF6163"/>
</dbReference>
<keyword evidence="3" id="KW-1185">Reference proteome</keyword>
<dbReference type="Proteomes" id="UP001430804">
    <property type="component" value="Unassembled WGS sequence"/>
</dbReference>
<proteinExistence type="predicted"/>
<dbReference type="Pfam" id="PF19660">
    <property type="entry name" value="DUF6163"/>
    <property type="match status" value="1"/>
</dbReference>
<protein>
    <submittedName>
        <fullName evidence="2">Uncharacterized protein</fullName>
    </submittedName>
</protein>
<dbReference type="EMBL" id="JAHWQX010000004">
    <property type="protein sequence ID" value="MBW3098763.1"/>
    <property type="molecule type" value="Genomic_DNA"/>
</dbReference>